<evidence type="ECO:0000256" key="1">
    <source>
        <dbReference type="ARBA" id="ARBA00004370"/>
    </source>
</evidence>
<accession>U5EUB6</accession>
<keyword evidence="3 5" id="KW-0808">Transferase</keyword>
<feature type="transmembrane region" description="Helical" evidence="6">
    <location>
        <begin position="225"/>
        <end position="243"/>
    </location>
</feature>
<dbReference type="InterPro" id="IPR043130">
    <property type="entry name" value="CDP-OH_PTrfase_TM_dom"/>
</dbReference>
<evidence type="ECO:0000256" key="3">
    <source>
        <dbReference type="ARBA" id="ARBA00022679"/>
    </source>
</evidence>
<reference evidence="7" key="1">
    <citation type="journal article" date="2014" name="Insect Biochem. Mol. Biol.">
        <title>An insight into the sialome of the frog biting fly, Corethrella appendiculata.</title>
        <authorList>
            <person name="Ribeiro J.M.C."/>
            <person name="Chagas A.C."/>
            <person name="Pham V.M."/>
            <person name="Lounibos L.P."/>
            <person name="Calvo E."/>
        </authorList>
    </citation>
    <scope>NUCLEOTIDE SEQUENCE</scope>
    <source>
        <tissue evidence="7">Salivary glands</tissue>
    </source>
</reference>
<comment type="subcellular location">
    <subcellularLocation>
        <location evidence="1">Membrane</location>
    </subcellularLocation>
</comment>
<name>U5EUB6_9DIPT</name>
<dbReference type="PIRSF" id="PIRSF015665">
    <property type="entry name" value="CHOPT"/>
    <property type="match status" value="1"/>
</dbReference>
<keyword evidence="4 6" id="KW-0472">Membrane</keyword>
<dbReference type="InterPro" id="IPR048254">
    <property type="entry name" value="CDP_ALCOHOL_P_TRANSF_CS"/>
</dbReference>
<feature type="transmembrane region" description="Helical" evidence="6">
    <location>
        <begin position="89"/>
        <end position="107"/>
    </location>
</feature>
<evidence type="ECO:0000313" key="7">
    <source>
        <dbReference type="EMBL" id="JAB57474.1"/>
    </source>
</evidence>
<dbReference type="AlphaFoldDB" id="U5EUB6"/>
<dbReference type="InterPro" id="IPR000462">
    <property type="entry name" value="CDP-OH_P_trans"/>
</dbReference>
<feature type="transmembrane region" description="Helical" evidence="6">
    <location>
        <begin position="291"/>
        <end position="308"/>
    </location>
</feature>
<comment type="similarity">
    <text evidence="2 5">Belongs to the CDP-alcohol phosphatidyltransferase class-I family.</text>
</comment>
<feature type="transmembrane region" description="Helical" evidence="6">
    <location>
        <begin position="185"/>
        <end position="205"/>
    </location>
</feature>
<keyword evidence="6" id="KW-1133">Transmembrane helix</keyword>
<dbReference type="Gene3D" id="1.20.120.1760">
    <property type="match status" value="1"/>
</dbReference>
<evidence type="ECO:0000256" key="4">
    <source>
        <dbReference type="ARBA" id="ARBA00023136"/>
    </source>
</evidence>
<dbReference type="Pfam" id="PF01066">
    <property type="entry name" value="CDP-OH_P_transf"/>
    <property type="match status" value="1"/>
</dbReference>
<dbReference type="GO" id="GO:0005789">
    <property type="term" value="C:endoplasmic reticulum membrane"/>
    <property type="evidence" value="ECO:0007669"/>
    <property type="project" value="TreeGrafter"/>
</dbReference>
<dbReference type="GO" id="GO:0005794">
    <property type="term" value="C:Golgi apparatus"/>
    <property type="evidence" value="ECO:0007669"/>
    <property type="project" value="TreeGrafter"/>
</dbReference>
<feature type="transmembrane region" description="Helical" evidence="6">
    <location>
        <begin position="263"/>
        <end position="279"/>
    </location>
</feature>
<organism evidence="7">
    <name type="scientific">Corethrella appendiculata</name>
    <dbReference type="NCBI Taxonomy" id="1370023"/>
    <lineage>
        <taxon>Eukaryota</taxon>
        <taxon>Metazoa</taxon>
        <taxon>Ecdysozoa</taxon>
        <taxon>Arthropoda</taxon>
        <taxon>Hexapoda</taxon>
        <taxon>Insecta</taxon>
        <taxon>Pterygota</taxon>
        <taxon>Neoptera</taxon>
        <taxon>Endopterygota</taxon>
        <taxon>Diptera</taxon>
        <taxon>Nematocera</taxon>
        <taxon>Culicoidea</taxon>
        <taxon>Chaoboridae</taxon>
        <taxon>Corethrella</taxon>
    </lineage>
</organism>
<dbReference type="PANTHER" id="PTHR10414">
    <property type="entry name" value="ETHANOLAMINEPHOSPHOTRANSFERASE"/>
    <property type="match status" value="1"/>
</dbReference>
<dbReference type="EMBL" id="GANO01002397">
    <property type="protein sequence ID" value="JAB57474.1"/>
    <property type="molecule type" value="mRNA"/>
</dbReference>
<dbReference type="PANTHER" id="PTHR10414:SF71">
    <property type="entry name" value="FI05338P"/>
    <property type="match status" value="1"/>
</dbReference>
<keyword evidence="6" id="KW-0812">Transmembrane</keyword>
<evidence type="ECO:0000256" key="5">
    <source>
        <dbReference type="RuleBase" id="RU003750"/>
    </source>
</evidence>
<dbReference type="PROSITE" id="PS00379">
    <property type="entry name" value="CDP_ALCOHOL_P_TRANSF"/>
    <property type="match status" value="1"/>
</dbReference>
<feature type="transmembrane region" description="Helical" evidence="6">
    <location>
        <begin position="320"/>
        <end position="337"/>
    </location>
</feature>
<dbReference type="GO" id="GO:0004307">
    <property type="term" value="F:ethanolaminephosphotransferase activity"/>
    <property type="evidence" value="ECO:0007669"/>
    <property type="project" value="TreeGrafter"/>
</dbReference>
<feature type="transmembrane region" description="Helical" evidence="6">
    <location>
        <begin position="51"/>
        <end position="69"/>
    </location>
</feature>
<dbReference type="GO" id="GO:0006646">
    <property type="term" value="P:phosphatidylethanolamine biosynthetic process"/>
    <property type="evidence" value="ECO:0007669"/>
    <property type="project" value="TreeGrafter"/>
</dbReference>
<dbReference type="FunFam" id="1.20.120.1760:FF:000016">
    <property type="entry name" value="ethanolaminephosphotransferase 1"/>
    <property type="match status" value="1"/>
</dbReference>
<evidence type="ECO:0000256" key="2">
    <source>
        <dbReference type="ARBA" id="ARBA00010441"/>
    </source>
</evidence>
<proteinExistence type="evidence at transcript level"/>
<protein>
    <submittedName>
        <fullName evidence="7">Putative sn-12-diacylglycerol ethanolamine-and cholinephosphotransferase</fullName>
    </submittedName>
</protein>
<sequence length="385" mass="44870">MNEGYLTKEHLVGFDNYKYNAKDTSPLSIYVMHPFWNALVEYFPKWLAPNVMTFVGFLFTALNFLMLSWFDWGFWASTNMDDTTPIPNWFWLLAALNIFLAYTLDGIDGKQARRIGLSGPLGELFDHGLDSYSAVLIPACLYSIFGRGESSAPPIRMYYIMWTIFFNFYLSHWEKYNTGVLYLPWGYDLGMWGCVIMYLVTWTFGYEFWKQTSLFGLSSGIAMEIFLHISAMSNLPMVIYNSYRSYKDKTGKMRPPMEAARPLFTYFTFMFISLFWVYKSPNDIMNKDPRAIYILSGTIFSNISCRLIVSQMSNTRCEAFNWMSGVLLISMLFSFKFPIFERLILYLLVIGSTLAHWHYGTIVVQQMCKHFNRICFKVGKLSDTK</sequence>
<feature type="transmembrane region" description="Helical" evidence="6">
    <location>
        <begin position="343"/>
        <end position="364"/>
    </location>
</feature>
<dbReference type="InterPro" id="IPR014472">
    <property type="entry name" value="CHOPT"/>
</dbReference>
<evidence type="ECO:0000256" key="6">
    <source>
        <dbReference type="SAM" id="Phobius"/>
    </source>
</evidence>